<evidence type="ECO:0000313" key="1">
    <source>
        <dbReference type="EMBL" id="MBD8506374.1"/>
    </source>
</evidence>
<evidence type="ECO:0000313" key="2">
    <source>
        <dbReference type="Proteomes" id="UP000642993"/>
    </source>
</evidence>
<proteinExistence type="predicted"/>
<reference evidence="1" key="1">
    <citation type="submission" date="2020-09" db="EMBL/GenBank/DDBJ databases">
        <title>Hoyosella lacisalsi sp. nov., a halotolerant actinobacterium isolated from soil of Lake Gudzhirganskoe.</title>
        <authorList>
            <person name="Yang Q."/>
            <person name="Guo P.Y."/>
            <person name="Liu S.W."/>
            <person name="Li F.N."/>
            <person name="Sun C.H."/>
        </authorList>
    </citation>
    <scope>NUCLEOTIDE SEQUENCE</scope>
    <source>
        <strain evidence="1">G463</strain>
    </source>
</reference>
<name>A0A927PM25_9ACTN</name>
<dbReference type="EMBL" id="JACYWE010000004">
    <property type="protein sequence ID" value="MBD8506374.1"/>
    <property type="molecule type" value="Genomic_DNA"/>
</dbReference>
<organism evidence="1 2">
    <name type="scientific">Lolliginicoccus lacisalsi</name>
    <dbReference type="NCBI Taxonomy" id="2742202"/>
    <lineage>
        <taxon>Bacteria</taxon>
        <taxon>Bacillati</taxon>
        <taxon>Actinomycetota</taxon>
        <taxon>Actinomycetes</taxon>
        <taxon>Mycobacteriales</taxon>
        <taxon>Hoyosellaceae</taxon>
        <taxon>Lolliginicoccus</taxon>
    </lineage>
</organism>
<dbReference type="Proteomes" id="UP000642993">
    <property type="component" value="Unassembled WGS sequence"/>
</dbReference>
<sequence length="64" mass="6777">MTDRLHAAVLGLLMGKRVVALDNANGKISAIYDDYMHELEGIELCGSLAEVPGAVSRALESHPG</sequence>
<accession>A0A927PM25</accession>
<dbReference type="AlphaFoldDB" id="A0A927PM25"/>
<evidence type="ECO:0008006" key="3">
    <source>
        <dbReference type="Google" id="ProtNLM"/>
    </source>
</evidence>
<gene>
    <name evidence="1" type="ORF">HT102_07755</name>
</gene>
<comment type="caution">
    <text evidence="1">The sequence shown here is derived from an EMBL/GenBank/DDBJ whole genome shotgun (WGS) entry which is preliminary data.</text>
</comment>
<protein>
    <recommendedName>
        <fullName evidence="3">Polysaccharide pyruvyl transferase domain-containing protein</fullName>
    </recommendedName>
</protein>
<keyword evidence="2" id="KW-1185">Reference proteome</keyword>